<name>A0ACC0TQ69_9AGAM</name>
<protein>
    <submittedName>
        <fullName evidence="1">LytB protein-domain-containing protein</fullName>
    </submittedName>
</protein>
<dbReference type="EMBL" id="JAGFNK010001821">
    <property type="protein sequence ID" value="KAI9428982.1"/>
    <property type="molecule type" value="Genomic_DNA"/>
</dbReference>
<keyword evidence="2" id="KW-1185">Reference proteome</keyword>
<proteinExistence type="predicted"/>
<comment type="caution">
    <text evidence="1">The sequence shown here is derived from an EMBL/GenBank/DDBJ whole genome shotgun (WGS) entry which is preliminary data.</text>
</comment>
<gene>
    <name evidence="1" type="ORF">F5148DRAFT_1296652</name>
</gene>
<dbReference type="Proteomes" id="UP001207468">
    <property type="component" value="Unassembled WGS sequence"/>
</dbReference>
<accession>A0ACC0TQ69</accession>
<sequence>MKQFTIPNIYRSSLISAIKEKRKQEDKLKKDFTPTLLDLGNLQIYLARHFGFCYGVENAIEIAFKTIDENPGKRIFLLSEMIHNPQVNADLTARGVQFLQDTYGKQLISFDEITQEDVVLIPAFGTTLDIERMLNEKGIPTEKYNTTCPFVEKVWNRSEQIARKGYSIVVHGKPKHEETRATFSHASSYTPTVVVNDMEETLELAKYITGEKEAAAFYTAFKGRYSDGFDITKDLQRFGVVNQTTQLATDTQAISDYLKQVIRQHYGLNDTNIAERFADTRDTLCYATNDNQTAVTGMLETPADLAIVIGGYNSSNTSHLVELCEQKLPTWFIDSADRIIDRHTLVDCNWKTKEQRTVTGFMPDKQPVKILITSGASCPDALVEEVIRKLAELYLSLANIIIAMIIITDAYILPKSMTMEITDDVSSSTIHSYRHGSSTGYFVFSKSGLQLDVPQYIYAMLEQGDTFFLRKTFIFHRPATIVCPKHDYAYVENMGIVFRGILGKLFLCRTYRIANNGDTLNCTDVKGKKQGKWVIHLEEVRGEPGYEEEGLFKNDKKEGAWRRYSLMGDFIALENYHWGNKDGISQYFTIAGLEHEESWKAINPENPYDTIDVPDVYNPDKVERKVIKLDGSSMKHGIWKYYRPGSLTLVKTETYFLDKLQVPKVEDSAQGSGSGVTKDTTAAPAKPKPQQVLDFEKKKLRQESH</sequence>
<evidence type="ECO:0000313" key="2">
    <source>
        <dbReference type="Proteomes" id="UP001207468"/>
    </source>
</evidence>
<organism evidence="1 2">
    <name type="scientific">Russula earlei</name>
    <dbReference type="NCBI Taxonomy" id="71964"/>
    <lineage>
        <taxon>Eukaryota</taxon>
        <taxon>Fungi</taxon>
        <taxon>Dikarya</taxon>
        <taxon>Basidiomycota</taxon>
        <taxon>Agaricomycotina</taxon>
        <taxon>Agaricomycetes</taxon>
        <taxon>Russulales</taxon>
        <taxon>Russulaceae</taxon>
        <taxon>Russula</taxon>
    </lineage>
</organism>
<evidence type="ECO:0000313" key="1">
    <source>
        <dbReference type="EMBL" id="KAI9428982.1"/>
    </source>
</evidence>
<reference evidence="1" key="1">
    <citation type="submission" date="2021-03" db="EMBL/GenBank/DDBJ databases">
        <title>Evolutionary priming and transition to the ectomycorrhizal habit in an iconic lineage of mushroom-forming fungi: is preadaptation a requirement?</title>
        <authorList>
            <consortium name="DOE Joint Genome Institute"/>
            <person name="Looney B.P."/>
            <person name="Miyauchi S."/>
            <person name="Morin E."/>
            <person name="Drula E."/>
            <person name="Courty P.E."/>
            <person name="Chicoki N."/>
            <person name="Fauchery L."/>
            <person name="Kohler A."/>
            <person name="Kuo A."/>
            <person name="LaButti K."/>
            <person name="Pangilinan J."/>
            <person name="Lipzen A."/>
            <person name="Riley R."/>
            <person name="Andreopoulos W."/>
            <person name="He G."/>
            <person name="Johnson J."/>
            <person name="Barry K.W."/>
            <person name="Grigoriev I.V."/>
            <person name="Nagy L."/>
            <person name="Hibbett D."/>
            <person name="Henrissat B."/>
            <person name="Matheny P.B."/>
            <person name="Labbe J."/>
            <person name="Martin A.F."/>
        </authorList>
    </citation>
    <scope>NUCLEOTIDE SEQUENCE</scope>
    <source>
        <strain evidence="1">BPL698</strain>
    </source>
</reference>